<proteinExistence type="predicted"/>
<dbReference type="Pfam" id="PF00072">
    <property type="entry name" value="Response_reg"/>
    <property type="match status" value="1"/>
</dbReference>
<gene>
    <name evidence="8" type="ORF">HMPREF1863_00395</name>
</gene>
<dbReference type="PROSITE" id="PS51755">
    <property type="entry name" value="OMPR_PHOB"/>
    <property type="match status" value="1"/>
</dbReference>
<dbReference type="Gene3D" id="6.10.250.690">
    <property type="match status" value="1"/>
</dbReference>
<dbReference type="SMART" id="SM00448">
    <property type="entry name" value="REC"/>
    <property type="match status" value="1"/>
</dbReference>
<dbReference type="AlphaFoldDB" id="A0A134AK44"/>
<dbReference type="GO" id="GO:0000156">
    <property type="term" value="F:phosphorelay response regulator activity"/>
    <property type="evidence" value="ECO:0007669"/>
    <property type="project" value="TreeGrafter"/>
</dbReference>
<evidence type="ECO:0000313" key="9">
    <source>
        <dbReference type="Proteomes" id="UP000070442"/>
    </source>
</evidence>
<keyword evidence="9" id="KW-1185">Reference proteome</keyword>
<feature type="DNA-binding region" description="OmpR/PhoB-type" evidence="5">
    <location>
        <begin position="178"/>
        <end position="275"/>
    </location>
</feature>
<feature type="domain" description="OmpR/PhoB-type" evidence="7">
    <location>
        <begin position="178"/>
        <end position="275"/>
    </location>
</feature>
<dbReference type="GO" id="GO:0032993">
    <property type="term" value="C:protein-DNA complex"/>
    <property type="evidence" value="ECO:0007669"/>
    <property type="project" value="TreeGrafter"/>
</dbReference>
<dbReference type="PANTHER" id="PTHR48111:SF73">
    <property type="entry name" value="ALKALINE PHOSPHATASE SYNTHESIS TRANSCRIPTIONAL REGULATORY PROTEIN PHOP"/>
    <property type="match status" value="1"/>
</dbReference>
<reference evidence="9" key="1">
    <citation type="submission" date="2016-01" db="EMBL/GenBank/DDBJ databases">
        <authorList>
            <person name="Mitreva M."/>
            <person name="Pepin K.H."/>
            <person name="Mihindukulasuriya K.A."/>
            <person name="Fulton R."/>
            <person name="Fronick C."/>
            <person name="O'Laughlin M."/>
            <person name="Miner T."/>
            <person name="Herter B."/>
            <person name="Rosa B.A."/>
            <person name="Cordes M."/>
            <person name="Tomlinson C."/>
            <person name="Wollam A."/>
            <person name="Palsikar V.B."/>
            <person name="Mardis E.R."/>
            <person name="Wilson R.K."/>
        </authorList>
    </citation>
    <scope>NUCLEOTIDE SEQUENCE [LARGE SCALE GENOMIC DNA]</scope>
    <source>
        <strain evidence="9">DNF00729</strain>
    </source>
</reference>
<keyword evidence="4" id="KW-0597">Phosphoprotein</keyword>
<keyword evidence="2 5" id="KW-0238">DNA-binding</keyword>
<dbReference type="CDD" id="cd00383">
    <property type="entry name" value="trans_reg_C"/>
    <property type="match status" value="1"/>
</dbReference>
<sequence length="276" mass="32125">MEELIDEKMNKIDLQKAVDTTPHTIAKMGRDENVSMDILGRICRQFSVIYRKYWSIELKILMIEDDSTISFAVKTYLNKQNIETIIYNHLSQTENINFNDFDLILLDANLPDGSGFNFLKWLRGFSNLPVIMLTVKDEDEYVIKGLSQGADDYITKPFSLPVLKARIDNVFSRKIKKVEELTFENLSLDLLSKQASIDGKDLDLNLKEFAVLEMLLENQNINLSRERILDYVWGYDFYEVNDNTLTVTIKRLRSKLGNYGNHIKTLRGIGYRWDNE</sequence>
<dbReference type="GO" id="GO:0000976">
    <property type="term" value="F:transcription cis-regulatory region binding"/>
    <property type="evidence" value="ECO:0007669"/>
    <property type="project" value="TreeGrafter"/>
</dbReference>
<evidence type="ECO:0000256" key="1">
    <source>
        <dbReference type="ARBA" id="ARBA00023015"/>
    </source>
</evidence>
<accession>A0A134AK44</accession>
<evidence type="ECO:0000259" key="7">
    <source>
        <dbReference type="PROSITE" id="PS51755"/>
    </source>
</evidence>
<evidence type="ECO:0000256" key="3">
    <source>
        <dbReference type="ARBA" id="ARBA00023163"/>
    </source>
</evidence>
<dbReference type="InterPro" id="IPR039420">
    <property type="entry name" value="WalR-like"/>
</dbReference>
<dbReference type="GO" id="GO:0005829">
    <property type="term" value="C:cytosol"/>
    <property type="evidence" value="ECO:0007669"/>
    <property type="project" value="TreeGrafter"/>
</dbReference>
<dbReference type="InterPro" id="IPR001789">
    <property type="entry name" value="Sig_transdc_resp-reg_receiver"/>
</dbReference>
<dbReference type="InterPro" id="IPR001867">
    <property type="entry name" value="OmpR/PhoB-type_DNA-bd"/>
</dbReference>
<dbReference type="Gene3D" id="3.40.50.2300">
    <property type="match status" value="1"/>
</dbReference>
<dbReference type="STRING" id="755172.HMPREF1863_00395"/>
<dbReference type="SMART" id="SM00862">
    <property type="entry name" value="Trans_reg_C"/>
    <property type="match status" value="1"/>
</dbReference>
<dbReference type="InterPro" id="IPR036388">
    <property type="entry name" value="WH-like_DNA-bd_sf"/>
</dbReference>
<dbReference type="Pfam" id="PF00486">
    <property type="entry name" value="Trans_reg_C"/>
    <property type="match status" value="1"/>
</dbReference>
<dbReference type="SUPFAM" id="SSF52172">
    <property type="entry name" value="CheY-like"/>
    <property type="match status" value="1"/>
</dbReference>
<keyword evidence="3" id="KW-0804">Transcription</keyword>
<dbReference type="Gene3D" id="1.10.10.10">
    <property type="entry name" value="Winged helix-like DNA-binding domain superfamily/Winged helix DNA-binding domain"/>
    <property type="match status" value="1"/>
</dbReference>
<dbReference type="Pfam" id="PF13443">
    <property type="entry name" value="HTH_26"/>
    <property type="match status" value="1"/>
</dbReference>
<dbReference type="PATRIC" id="fig|755172.3.peg.380"/>
<evidence type="ECO:0000256" key="2">
    <source>
        <dbReference type="ARBA" id="ARBA00023125"/>
    </source>
</evidence>
<dbReference type="CDD" id="cd17574">
    <property type="entry name" value="REC_OmpR"/>
    <property type="match status" value="1"/>
</dbReference>
<evidence type="ECO:0000259" key="6">
    <source>
        <dbReference type="PROSITE" id="PS50110"/>
    </source>
</evidence>
<feature type="modified residue" description="4-aspartylphosphate" evidence="4">
    <location>
        <position position="107"/>
    </location>
</feature>
<dbReference type="GO" id="GO:0006355">
    <property type="term" value="P:regulation of DNA-templated transcription"/>
    <property type="evidence" value="ECO:0007669"/>
    <property type="project" value="InterPro"/>
</dbReference>
<organism evidence="8 9">
    <name type="scientific">Aedoeadaptatus coxii</name>
    <dbReference type="NCBI Taxonomy" id="755172"/>
    <lineage>
        <taxon>Bacteria</taxon>
        <taxon>Bacillati</taxon>
        <taxon>Bacillota</taxon>
        <taxon>Tissierellia</taxon>
        <taxon>Tissierellales</taxon>
        <taxon>Peptoniphilaceae</taxon>
        <taxon>Aedoeadaptatus</taxon>
    </lineage>
</organism>
<feature type="domain" description="Response regulatory" evidence="6">
    <location>
        <begin position="59"/>
        <end position="171"/>
    </location>
</feature>
<dbReference type="EMBL" id="LSDG01000008">
    <property type="protein sequence ID" value="KXB68077.1"/>
    <property type="molecule type" value="Genomic_DNA"/>
</dbReference>
<name>A0A134AK44_9FIRM</name>
<dbReference type="Proteomes" id="UP000070442">
    <property type="component" value="Unassembled WGS sequence"/>
</dbReference>
<dbReference type="SUPFAM" id="SSF46894">
    <property type="entry name" value="C-terminal effector domain of the bipartite response regulators"/>
    <property type="match status" value="1"/>
</dbReference>
<evidence type="ECO:0000313" key="8">
    <source>
        <dbReference type="EMBL" id="KXB68077.1"/>
    </source>
</evidence>
<dbReference type="PROSITE" id="PS50110">
    <property type="entry name" value="RESPONSE_REGULATORY"/>
    <property type="match status" value="1"/>
</dbReference>
<evidence type="ECO:0000256" key="5">
    <source>
        <dbReference type="PROSITE-ProRule" id="PRU01091"/>
    </source>
</evidence>
<dbReference type="InterPro" id="IPR016032">
    <property type="entry name" value="Sig_transdc_resp-reg_C-effctor"/>
</dbReference>
<dbReference type="PANTHER" id="PTHR48111">
    <property type="entry name" value="REGULATOR OF RPOS"/>
    <property type="match status" value="1"/>
</dbReference>
<keyword evidence="1" id="KW-0805">Transcription regulation</keyword>
<comment type="caution">
    <text evidence="8">The sequence shown here is derived from an EMBL/GenBank/DDBJ whole genome shotgun (WGS) entry which is preliminary data.</text>
</comment>
<dbReference type="InterPro" id="IPR001387">
    <property type="entry name" value="Cro/C1-type_HTH"/>
</dbReference>
<protein>
    <submittedName>
        <fullName evidence="8">Response regulator receiver domain protein</fullName>
    </submittedName>
</protein>
<evidence type="ECO:0000256" key="4">
    <source>
        <dbReference type="PROSITE-ProRule" id="PRU00169"/>
    </source>
</evidence>
<dbReference type="InterPro" id="IPR011006">
    <property type="entry name" value="CheY-like_superfamily"/>
</dbReference>